<accession>X1MN55</accession>
<protein>
    <submittedName>
        <fullName evidence="1">Uncharacterized protein</fullName>
    </submittedName>
</protein>
<name>X1MN55_9ZZZZ</name>
<reference evidence="1" key="1">
    <citation type="journal article" date="2014" name="Front. Microbiol.">
        <title>High frequency of phylogenetically diverse reductive dehalogenase-homologous genes in deep subseafloor sedimentary metagenomes.</title>
        <authorList>
            <person name="Kawai M."/>
            <person name="Futagami T."/>
            <person name="Toyoda A."/>
            <person name="Takaki Y."/>
            <person name="Nishi S."/>
            <person name="Hori S."/>
            <person name="Arai W."/>
            <person name="Tsubouchi T."/>
            <person name="Morono Y."/>
            <person name="Uchiyama I."/>
            <person name="Ito T."/>
            <person name="Fujiyama A."/>
            <person name="Inagaki F."/>
            <person name="Takami H."/>
        </authorList>
    </citation>
    <scope>NUCLEOTIDE SEQUENCE</scope>
    <source>
        <strain evidence="1">Expedition CK06-06</strain>
    </source>
</reference>
<organism evidence="1">
    <name type="scientific">marine sediment metagenome</name>
    <dbReference type="NCBI Taxonomy" id="412755"/>
    <lineage>
        <taxon>unclassified sequences</taxon>
        <taxon>metagenomes</taxon>
        <taxon>ecological metagenomes</taxon>
    </lineage>
</organism>
<feature type="non-terminal residue" evidence="1">
    <location>
        <position position="1"/>
    </location>
</feature>
<sequence>DEWDTSESCWEDLLNSYLAADNWRLTARELWLESVTAWNLPTPDIHEFQRQLLNSVDALNNSISYLVSRNTPYAPDFGILYWVDNFVKAEVTWKSICEAWVKDDFEGRFWTIGIIDRMRQIMWDEPFDLTWAARPEEKEI</sequence>
<gene>
    <name evidence="1" type="ORF">S06H3_08326</name>
</gene>
<proteinExistence type="predicted"/>
<dbReference type="EMBL" id="BARV01003496">
    <property type="protein sequence ID" value="GAI07824.1"/>
    <property type="molecule type" value="Genomic_DNA"/>
</dbReference>
<evidence type="ECO:0000313" key="1">
    <source>
        <dbReference type="EMBL" id="GAI07824.1"/>
    </source>
</evidence>
<comment type="caution">
    <text evidence="1">The sequence shown here is derived from an EMBL/GenBank/DDBJ whole genome shotgun (WGS) entry which is preliminary data.</text>
</comment>
<dbReference type="AlphaFoldDB" id="X1MN55"/>